<reference evidence="2" key="1">
    <citation type="journal article" date="2019" name="Int. J. Syst. Evol. Microbiol.">
        <title>The Global Catalogue of Microorganisms (GCM) 10K type strain sequencing project: providing services to taxonomists for standard genome sequencing and annotation.</title>
        <authorList>
            <consortium name="The Broad Institute Genomics Platform"/>
            <consortium name="The Broad Institute Genome Sequencing Center for Infectious Disease"/>
            <person name="Wu L."/>
            <person name="Ma J."/>
        </authorList>
    </citation>
    <scope>NUCLEOTIDE SEQUENCE [LARGE SCALE GENOMIC DNA]</scope>
    <source>
        <strain evidence="2">CGMCC 1.10131</strain>
    </source>
</reference>
<proteinExistence type="predicted"/>
<protein>
    <submittedName>
        <fullName evidence="1">Uncharacterized protein</fullName>
    </submittedName>
</protein>
<evidence type="ECO:0000313" key="1">
    <source>
        <dbReference type="EMBL" id="GGB00682.1"/>
    </source>
</evidence>
<dbReference type="EMBL" id="BMDY01000006">
    <property type="protein sequence ID" value="GGB00682.1"/>
    <property type="molecule type" value="Genomic_DNA"/>
</dbReference>
<comment type="caution">
    <text evidence="1">The sequence shown here is derived from an EMBL/GenBank/DDBJ whole genome shotgun (WGS) entry which is preliminary data.</text>
</comment>
<dbReference type="RefSeq" id="WP_055734791.1">
    <property type="nucleotide sequence ID" value="NZ_BMDY01000006.1"/>
</dbReference>
<sequence length="63" mass="6959">MKHAQRALLSKNFKFAVTIAIARNLHQGIGIQQHAKVTEAKLAELASCSLSEARAARFIEQEL</sequence>
<gene>
    <name evidence="1" type="ORF">GCM10007414_12300</name>
</gene>
<name>A0ABQ1HZ75_9ALTE</name>
<accession>A0ABQ1HZ75</accession>
<evidence type="ECO:0000313" key="2">
    <source>
        <dbReference type="Proteomes" id="UP000651977"/>
    </source>
</evidence>
<dbReference type="Proteomes" id="UP000651977">
    <property type="component" value="Unassembled WGS sequence"/>
</dbReference>
<keyword evidence="2" id="KW-1185">Reference proteome</keyword>
<organism evidence="1 2">
    <name type="scientific">Agarivorans gilvus</name>
    <dbReference type="NCBI Taxonomy" id="680279"/>
    <lineage>
        <taxon>Bacteria</taxon>
        <taxon>Pseudomonadati</taxon>
        <taxon>Pseudomonadota</taxon>
        <taxon>Gammaproteobacteria</taxon>
        <taxon>Alteromonadales</taxon>
        <taxon>Alteromonadaceae</taxon>
        <taxon>Agarivorans</taxon>
    </lineage>
</organism>